<proteinExistence type="predicted"/>
<dbReference type="Proteomes" id="UP000531659">
    <property type="component" value="Unassembled WGS sequence"/>
</dbReference>
<dbReference type="AlphaFoldDB" id="A0A7Y3WSV9"/>
<dbReference type="InterPro" id="IPR025935">
    <property type="entry name" value="AbiH"/>
</dbReference>
<gene>
    <name evidence="1" type="ORF">HLQ16_10440</name>
</gene>
<organism evidence="1 2">
    <name type="scientific">Clostridium estertheticum</name>
    <dbReference type="NCBI Taxonomy" id="238834"/>
    <lineage>
        <taxon>Bacteria</taxon>
        <taxon>Bacillati</taxon>
        <taxon>Bacillota</taxon>
        <taxon>Clostridia</taxon>
        <taxon>Eubacteriales</taxon>
        <taxon>Clostridiaceae</taxon>
        <taxon>Clostridium</taxon>
    </lineage>
</organism>
<name>A0A7Y3WSV9_9CLOT</name>
<protein>
    <submittedName>
        <fullName evidence="1">Uncharacterized protein</fullName>
    </submittedName>
</protein>
<sequence>MSRLVIIGNGFDIAQGIATRYSNFMQYLNTFEKFPKFINDTYYLLDSVSEKDQAKHKFYDALCKYIPEEGLWSSFEEALNMLDIEAIKENNSEYLVGYGDDN</sequence>
<evidence type="ECO:0000313" key="2">
    <source>
        <dbReference type="Proteomes" id="UP000531659"/>
    </source>
</evidence>
<reference evidence="1 2" key="1">
    <citation type="submission" date="2020-05" db="EMBL/GenBank/DDBJ databases">
        <title>Complete genome of Clostridium estertheticum subspecies estertheticum, isolated from Vacuum packed lamb meat from New Zealand imported to Switzerland.</title>
        <authorList>
            <person name="Wambui J."/>
            <person name="Stevens M.J.A."/>
            <person name="Stephan R."/>
        </authorList>
    </citation>
    <scope>NUCLEOTIDE SEQUENCE [LARGE SCALE GENOMIC DNA]</scope>
    <source>
        <strain evidence="1 2">CEST001</strain>
    </source>
</reference>
<comment type="caution">
    <text evidence="1">The sequence shown here is derived from an EMBL/GenBank/DDBJ whole genome shotgun (WGS) entry which is preliminary data.</text>
</comment>
<evidence type="ECO:0000313" key="1">
    <source>
        <dbReference type="EMBL" id="NNU76349.1"/>
    </source>
</evidence>
<dbReference type="EMBL" id="JABEYB010000007">
    <property type="protein sequence ID" value="NNU76349.1"/>
    <property type="molecule type" value="Genomic_DNA"/>
</dbReference>
<dbReference type="Pfam" id="PF14253">
    <property type="entry name" value="AbiH"/>
    <property type="match status" value="1"/>
</dbReference>
<accession>A0A7Y3WSV9</accession>